<evidence type="ECO:0000256" key="1">
    <source>
        <dbReference type="SAM" id="MobiDB-lite"/>
    </source>
</evidence>
<name>A0AAN7W4K9_9PEZI</name>
<proteinExistence type="predicted"/>
<dbReference type="InterPro" id="IPR057678">
    <property type="entry name" value="DUF7918"/>
</dbReference>
<dbReference type="PANTHER" id="PTHR36223">
    <property type="entry name" value="BETA-LACTAMASE-TYPE TRANSPEPTIDASE FOLD DOMAIN CONTAINING PROTEIN"/>
    <property type="match status" value="1"/>
</dbReference>
<dbReference type="AlphaFoldDB" id="A0AAN7W4K9"/>
<feature type="domain" description="DUF7918" evidence="2">
    <location>
        <begin position="9"/>
        <end position="229"/>
    </location>
</feature>
<feature type="region of interest" description="Disordered" evidence="1">
    <location>
        <begin position="269"/>
        <end position="324"/>
    </location>
</feature>
<accession>A0AAN7W4K9</accession>
<sequence>MVALDGLPGVDVSIVAVNQPLTEYEDRDDEDNDSDRTITRYIEAVTGQIFAVRITVQQGFRSGGDGLAFYIHVDGSKLLDCPLVRNEDCRTSAYTNTSLGCRSASDTVQQYRFTILETASDRAVDKSQAEKAKDFGTIVVKVMQVQVSGIVKVPTDLSQNAQRPGVVSEKLVKGQSVSHSVDFSPAMKVCSRVVHKVSPVQGLPNPYTTVVFRYRSLETLKSMLIIPRTPSPPPLEERDYESVNRDEFLELQRQLKELKEKAAANVNIKQEIKRERTDDNPRPRKVARPNRASTVLEFDDDNSVRESSTATFAPRSEVVDLTDD</sequence>
<feature type="compositionally biased region" description="Basic and acidic residues" evidence="1">
    <location>
        <begin position="270"/>
        <end position="282"/>
    </location>
</feature>
<protein>
    <recommendedName>
        <fullName evidence="2">DUF7918 domain-containing protein</fullName>
    </recommendedName>
</protein>
<dbReference type="Proteomes" id="UP001310594">
    <property type="component" value="Unassembled WGS sequence"/>
</dbReference>
<evidence type="ECO:0000313" key="4">
    <source>
        <dbReference type="Proteomes" id="UP001310594"/>
    </source>
</evidence>
<evidence type="ECO:0000259" key="2">
    <source>
        <dbReference type="Pfam" id="PF25534"/>
    </source>
</evidence>
<dbReference type="EMBL" id="JAVRQU010000011">
    <property type="protein sequence ID" value="KAK5697157.1"/>
    <property type="molecule type" value="Genomic_DNA"/>
</dbReference>
<comment type="caution">
    <text evidence="3">The sequence shown here is derived from an EMBL/GenBank/DDBJ whole genome shotgun (WGS) entry which is preliminary data.</text>
</comment>
<dbReference type="Pfam" id="PF25534">
    <property type="entry name" value="DUF7918"/>
    <property type="match status" value="1"/>
</dbReference>
<organism evidence="3 4">
    <name type="scientific">Elasticomyces elasticus</name>
    <dbReference type="NCBI Taxonomy" id="574655"/>
    <lineage>
        <taxon>Eukaryota</taxon>
        <taxon>Fungi</taxon>
        <taxon>Dikarya</taxon>
        <taxon>Ascomycota</taxon>
        <taxon>Pezizomycotina</taxon>
        <taxon>Dothideomycetes</taxon>
        <taxon>Dothideomycetidae</taxon>
        <taxon>Mycosphaerellales</taxon>
        <taxon>Teratosphaeriaceae</taxon>
        <taxon>Elasticomyces</taxon>
    </lineage>
</organism>
<reference evidence="3" key="1">
    <citation type="submission" date="2023-08" db="EMBL/GenBank/DDBJ databases">
        <title>Black Yeasts Isolated from many extreme environments.</title>
        <authorList>
            <person name="Coleine C."/>
            <person name="Stajich J.E."/>
            <person name="Selbmann L."/>
        </authorList>
    </citation>
    <scope>NUCLEOTIDE SEQUENCE</scope>
    <source>
        <strain evidence="3">CCFEE 5810</strain>
    </source>
</reference>
<evidence type="ECO:0000313" key="3">
    <source>
        <dbReference type="EMBL" id="KAK5697157.1"/>
    </source>
</evidence>
<dbReference type="PANTHER" id="PTHR36223:SF1">
    <property type="entry name" value="TRANSCRIPTION ELONGATION FACTOR EAF N-TERMINAL DOMAIN-CONTAINING PROTEIN"/>
    <property type="match status" value="1"/>
</dbReference>
<gene>
    <name evidence="3" type="ORF">LTR97_007292</name>
</gene>